<evidence type="ECO:0000256" key="3">
    <source>
        <dbReference type="ARBA" id="ARBA00022692"/>
    </source>
</evidence>
<dbReference type="GO" id="GO:0140359">
    <property type="term" value="F:ABC-type transporter activity"/>
    <property type="evidence" value="ECO:0007669"/>
    <property type="project" value="InterPro"/>
</dbReference>
<evidence type="ECO:0000256" key="1">
    <source>
        <dbReference type="ARBA" id="ARBA00004141"/>
    </source>
</evidence>
<protein>
    <recommendedName>
        <fullName evidence="6">ABC transporter domain-containing protein</fullName>
    </recommendedName>
</protein>
<dbReference type="PROSITE" id="PS00211">
    <property type="entry name" value="ABC_TRANSPORTER_1"/>
    <property type="match status" value="1"/>
</dbReference>
<dbReference type="SUPFAM" id="SSF52540">
    <property type="entry name" value="P-loop containing nucleoside triphosphate hydrolases"/>
    <property type="match status" value="1"/>
</dbReference>
<feature type="domain" description="ABC transporter" evidence="6">
    <location>
        <begin position="36"/>
        <end position="292"/>
    </location>
</feature>
<dbReference type="InterPro" id="IPR017871">
    <property type="entry name" value="ABC_transporter-like_CS"/>
</dbReference>
<dbReference type="InterPro" id="IPR027417">
    <property type="entry name" value="P-loop_NTPase"/>
</dbReference>
<evidence type="ECO:0000256" key="2">
    <source>
        <dbReference type="ARBA" id="ARBA00022448"/>
    </source>
</evidence>
<sequence>MMATAARARDLLSHGTVEEEGQHRSIFIKTKQPITLKFEQVMYKIRTGNDKKQHQGSDGGGGSERTILKGVSGVVLPGDAGNAWAIRQWQDHALSALGGRLSNKRFLNGGITYNGRSLSSSLKRNMGFVTQDDILYPHLTVAETLLYTALLRLPGNLSRQEKAEHVEAVMQQLGLTVCCNCIIGGGLVRGVSGGERKRVSIGQEILVNPSLLFLDEPTSGLDSTTAQCIVSLLLSMTSEGGRTIVMTIHQPSSRLFYMFHKVLLLSDGYPLYSGKGSEAMAYFASIGFAPSVPMNPADFLLDLANGVSSDDAQENRSGVKEALVSSYKSDLHAQQYYNQAVLSAEQIVAEGADAGLWLQRHQRRSAVVADDDIKETGRLLADASSGGSRRWRRRCSGGSDGGVDVVVADGGDGVDVVISLLLVSAIFSLRSFRLLPFLSPPLVLITSPVKIPERS</sequence>
<evidence type="ECO:0000313" key="8">
    <source>
        <dbReference type="Proteomes" id="UP001085076"/>
    </source>
</evidence>
<proteinExistence type="predicted"/>
<keyword evidence="4" id="KW-1133">Transmembrane helix</keyword>
<keyword evidence="8" id="KW-1185">Reference proteome</keyword>
<keyword evidence="5" id="KW-0472">Membrane</keyword>
<comment type="subcellular location">
    <subcellularLocation>
        <location evidence="1">Membrane</location>
        <topology evidence="1">Multi-pass membrane protein</topology>
    </subcellularLocation>
</comment>
<dbReference type="GO" id="GO:0005524">
    <property type="term" value="F:ATP binding"/>
    <property type="evidence" value="ECO:0007669"/>
    <property type="project" value="InterPro"/>
</dbReference>
<dbReference type="InterPro" id="IPR050352">
    <property type="entry name" value="ABCG_transporters"/>
</dbReference>
<dbReference type="AlphaFoldDB" id="A0A9D5D3P3"/>
<reference evidence="7" key="1">
    <citation type="submission" date="2021-03" db="EMBL/GenBank/DDBJ databases">
        <authorList>
            <person name="Li Z."/>
            <person name="Yang C."/>
        </authorList>
    </citation>
    <scope>NUCLEOTIDE SEQUENCE</scope>
    <source>
        <strain evidence="7">Dzin_1.0</strain>
        <tissue evidence="7">Leaf</tissue>
    </source>
</reference>
<dbReference type="PROSITE" id="PS50893">
    <property type="entry name" value="ABC_TRANSPORTER_2"/>
    <property type="match status" value="1"/>
</dbReference>
<dbReference type="InterPro" id="IPR003439">
    <property type="entry name" value="ABC_transporter-like_ATP-bd"/>
</dbReference>
<accession>A0A9D5D3P3</accession>
<keyword evidence="2" id="KW-0813">Transport</keyword>
<dbReference type="GO" id="GO:0005886">
    <property type="term" value="C:plasma membrane"/>
    <property type="evidence" value="ECO:0007669"/>
    <property type="project" value="TreeGrafter"/>
</dbReference>
<comment type="caution">
    <text evidence="7">The sequence shown here is derived from an EMBL/GenBank/DDBJ whole genome shotgun (WGS) entry which is preliminary data.</text>
</comment>
<organism evidence="7 8">
    <name type="scientific">Dioscorea zingiberensis</name>
    <dbReference type="NCBI Taxonomy" id="325984"/>
    <lineage>
        <taxon>Eukaryota</taxon>
        <taxon>Viridiplantae</taxon>
        <taxon>Streptophyta</taxon>
        <taxon>Embryophyta</taxon>
        <taxon>Tracheophyta</taxon>
        <taxon>Spermatophyta</taxon>
        <taxon>Magnoliopsida</taxon>
        <taxon>Liliopsida</taxon>
        <taxon>Dioscoreales</taxon>
        <taxon>Dioscoreaceae</taxon>
        <taxon>Dioscorea</taxon>
    </lineage>
</organism>
<evidence type="ECO:0000259" key="6">
    <source>
        <dbReference type="PROSITE" id="PS50893"/>
    </source>
</evidence>
<keyword evidence="3" id="KW-0812">Transmembrane</keyword>
<evidence type="ECO:0000256" key="4">
    <source>
        <dbReference type="ARBA" id="ARBA00022989"/>
    </source>
</evidence>
<dbReference type="Gene3D" id="3.40.50.300">
    <property type="entry name" value="P-loop containing nucleotide triphosphate hydrolases"/>
    <property type="match status" value="1"/>
</dbReference>
<evidence type="ECO:0000313" key="7">
    <source>
        <dbReference type="EMBL" id="KAJ0983712.1"/>
    </source>
</evidence>
<dbReference type="Pfam" id="PF19055">
    <property type="entry name" value="ABC2_membrane_7"/>
    <property type="match status" value="1"/>
</dbReference>
<reference evidence="7" key="2">
    <citation type="journal article" date="2022" name="Hortic Res">
        <title>The genome of Dioscorea zingiberensis sheds light on the biosynthesis, origin and evolution of the medicinally important diosgenin saponins.</title>
        <authorList>
            <person name="Li Y."/>
            <person name="Tan C."/>
            <person name="Li Z."/>
            <person name="Guo J."/>
            <person name="Li S."/>
            <person name="Chen X."/>
            <person name="Wang C."/>
            <person name="Dai X."/>
            <person name="Yang H."/>
            <person name="Song W."/>
            <person name="Hou L."/>
            <person name="Xu J."/>
            <person name="Tong Z."/>
            <person name="Xu A."/>
            <person name="Yuan X."/>
            <person name="Wang W."/>
            <person name="Yang Q."/>
            <person name="Chen L."/>
            <person name="Sun Z."/>
            <person name="Wang K."/>
            <person name="Pan B."/>
            <person name="Chen J."/>
            <person name="Bao Y."/>
            <person name="Liu F."/>
            <person name="Qi X."/>
            <person name="Gang D.R."/>
            <person name="Wen J."/>
            <person name="Li J."/>
        </authorList>
    </citation>
    <scope>NUCLEOTIDE SEQUENCE</scope>
    <source>
        <strain evidence="7">Dzin_1.0</strain>
    </source>
</reference>
<dbReference type="InterPro" id="IPR043926">
    <property type="entry name" value="ABCG_dom"/>
</dbReference>
<dbReference type="OrthoDB" id="66620at2759"/>
<gene>
    <name evidence="7" type="ORF">J5N97_011967</name>
</gene>
<dbReference type="GO" id="GO:0016887">
    <property type="term" value="F:ATP hydrolysis activity"/>
    <property type="evidence" value="ECO:0007669"/>
    <property type="project" value="InterPro"/>
</dbReference>
<dbReference type="PANTHER" id="PTHR48041">
    <property type="entry name" value="ABC TRANSPORTER G FAMILY MEMBER 28"/>
    <property type="match status" value="1"/>
</dbReference>
<evidence type="ECO:0000256" key="5">
    <source>
        <dbReference type="ARBA" id="ARBA00023136"/>
    </source>
</evidence>
<dbReference type="PANTHER" id="PTHR48041:SF22">
    <property type="entry name" value="ABC TRANSPORTER G FAMILY MEMBER 9"/>
    <property type="match status" value="1"/>
</dbReference>
<dbReference type="Proteomes" id="UP001085076">
    <property type="component" value="Miscellaneous, Linkage group lg02"/>
</dbReference>
<dbReference type="EMBL" id="JAGGNH010000002">
    <property type="protein sequence ID" value="KAJ0983712.1"/>
    <property type="molecule type" value="Genomic_DNA"/>
</dbReference>
<dbReference type="Pfam" id="PF00005">
    <property type="entry name" value="ABC_tran"/>
    <property type="match status" value="1"/>
</dbReference>
<name>A0A9D5D3P3_9LILI</name>